<dbReference type="Gene3D" id="2.60.120.1620">
    <property type="match status" value="1"/>
</dbReference>
<keyword evidence="3 4" id="KW-0067">ATP-binding</keyword>
<keyword evidence="2" id="KW-0378">Hydrolase</keyword>
<dbReference type="Proteomes" id="UP001320420">
    <property type="component" value="Unassembled WGS sequence"/>
</dbReference>
<dbReference type="InterPro" id="IPR019821">
    <property type="entry name" value="Kinesin_motor_CS"/>
</dbReference>
<evidence type="ECO:0000256" key="3">
    <source>
        <dbReference type="ARBA" id="ARBA00022840"/>
    </source>
</evidence>
<protein>
    <recommendedName>
        <fullName evidence="7">Kinesin motor domain-containing protein</fullName>
    </recommendedName>
</protein>
<evidence type="ECO:0000256" key="2">
    <source>
        <dbReference type="ARBA" id="ARBA00022801"/>
    </source>
</evidence>
<dbReference type="FunFam" id="3.40.850.10:FF:000053">
    <property type="entry name" value="Kinesin family"/>
    <property type="match status" value="1"/>
</dbReference>
<evidence type="ECO:0000259" key="7">
    <source>
        <dbReference type="PROSITE" id="PS50067"/>
    </source>
</evidence>
<feature type="compositionally biased region" description="Gly residues" evidence="5">
    <location>
        <begin position="2193"/>
        <end position="2209"/>
    </location>
</feature>
<feature type="region of interest" description="Disordered" evidence="5">
    <location>
        <begin position="2074"/>
        <end position="2093"/>
    </location>
</feature>
<dbReference type="Pfam" id="PF15979">
    <property type="entry name" value="Glyco_hydro_115"/>
    <property type="match status" value="1"/>
</dbReference>
<feature type="compositionally biased region" description="Low complexity" evidence="5">
    <location>
        <begin position="2032"/>
        <end position="2045"/>
    </location>
</feature>
<sequence>MKPRWTTSSLAVVIGILTPLVSALGQEPIISFTEVPDAFQIAGGSASQPQILVSGNDYWGVIRAAGDLAKDFGRVTGTNFSLSNGETGAEPAYSVNDTQYFYGPDYAEPSAADTVLIVGTVGHSKVIDGLVSAGKLDISSIDGKWESFTTQVVEEPIPGSSKAVVIAGSDPRGAIFGIYDISEQIGVSPWYWWADVPVKQNKDIFVLPGGKVQGPPSVKYRGFFINDEQPGLSGWVQENYPDTPYGVGYAHAFYANVFEVLLRLRANYLWPALWATMFEIDDPANQPLADAWEVVLGSSHTEPMMRAQNEFSTFYINEGLGPWAYNENNATIDEYFTYGAQRAKPYARNSLWTMGMRGTGDTAIEGLGVDVIVSMLETLVQHQRAILEDVLEVDATEVPQTWCLYKEVMSYILDGLTIPEDVTLLWADDNWGNIRRVPIADEKSRSGGAGVYYHFDYVGDPRSYKWVNTIQLEKTAEQMQLAYAHGADRIWVVNVGDLKPLETPLTHFLDMAYDIDKWSLDNVSEWTQAWAAREFGSDHAEEIMDIMTRYGMYAARRKYEVLEPNVYSTINYNEADAILKQWAVLADDAQVVYAKLDDGMQAAFFEMILHPILAGQIVHKIHINAQKNTVWANQGRNSANDVISDVLADFHADGELTARWDQVLDGKWKRMLDQTHIGFNGYWQQPMRNVLPALSYVQSAVSAIAGNVGIAVEGLNASTPGDDRYHGNSATNLALPPLDPYGASTRWFEVFSRGTMDCDWSAESDLPWVVLSQYSGTVGPDKGTDTRVLVSIDWESAPQIVNNTMATITFTTGCGREGFANWYGKPLVQLPINLRSVPSNFTEGFVESDAHLAIEGPHYQRIYYPPSSNLTNNNNTNTTDLTYHTLKNYGRTLGGVTLWPQTTPQLTPATAPALEYDIYVFTNTTAANVTLYLSPTQNYLSDSNPVQYAVSLFPNRGTASNDTGTSPQVQVRSFVGPSVGTGMPPGWGSAVADAVWGVDPAHANMTTAWEVLNEGAYTLRVWGLAPSVTVQKIVVDLGGVRPSYLGPPESFLVGRDEGVRAVAPAAASSDNTTTWTRTARTSFAHVPGSECDHSPSEKLHRSGAPAPKLKQSGIRSVVKVIDERCLVFDPPEDNPVQKFSRSVVPNGKKVKDQVFAFDRVFDDHTSQTEVYEATTKNLLDSVLDGYNATVFAYGATGCGKTHTITGTAQMPGIIFLTMQELFEKIAERSDEKSTEVSLSYLEIYNETIRDLLVPGGSKQGLMLREDFNQAVTVAGLTSHHPSSVQEVMDMIVQGNEYRTVSPTEANATSSRSHAVLQINVAQKDRNAAVNEPHTMATLSIIDLAGSERASATKNRGERLMEGANINKSLLALGSCINALCDPRKRNHVPYRNSKLTRLLKFSLGGNCKTVMIVCVSPSSIHFDETQNTLRYANRAKNIQTKVTRNVFNVNRHVKDFLVKIDEQMALINELKAQQKNAEQTSFAKFRKQLEKRDASVRDGVQRIRTAYDNSLEERQSKVNTMKKLRAIERRISLLSSWIAAFDTVCDAKEDEDAMPSNLHAMRKTAQGILLELENSRHHLHQKLEKTNWERAIDGALQHSISQLPRDGQADTGQIASLTREAELVKTNFAREANREVLEQERAGDAAMMQVLLTAQFEILASLSETMNMNEEEAVTHAKSIINRLLDTGFAAASQVVKPDGAKMPMEIFPPTKRGTPKRKRMSMARDAVKPIPNPKLAAIAASQPEPMFASPVKVGSPRRRRPLSGRKSVAFTPVKKTNNKSPAKRAVRWRDDDGESGTLADFEKTPRKFESSPERSSPEKALPQVPTIPLYLSSRTTTATEKDSNDSNDANENDDSTVSLTIPEPSSSALAASKPNRFQAGFLSKARPSNAGSPVAPTSMPMPMTLPSSTPSNIGTPERASPLRTLDASKAANIGSSASPRTARLTSLSPRPTTSPASGIPIPPSLAAARDAGNTSVLSTTSNANISTNNTSTTDENHPPSSSDDSEGNSSIIDPSKLRFALHASKRRDRLSSGIPGSSGSSHGYGSLGGGAASLSGGGPGPRRVSSVGFIQHHHRPSMSGLSPPSYHSHHHHPYALASATNGISRLRRASAERRRSPPISCSPPDVSVREARSLTPGQARRMGMGLGIPRAIGGGGSPGGRVVSSGSASGSGGEDKISIGAGKARRITIGGAGMLGGGGSGGGGGNGASGISVAKREKGGSVTWR</sequence>
<dbReference type="EMBL" id="JAKJXP020000004">
    <property type="protein sequence ID" value="KAK7756996.1"/>
    <property type="molecule type" value="Genomic_DNA"/>
</dbReference>
<dbReference type="PRINTS" id="PR00380">
    <property type="entry name" value="KINESINHEAVY"/>
</dbReference>
<dbReference type="Pfam" id="PF17829">
    <property type="entry name" value="GH115_C"/>
    <property type="match status" value="1"/>
</dbReference>
<proteinExistence type="inferred from homology"/>
<dbReference type="Gene3D" id="3.20.20.520">
    <property type="entry name" value="Glycosyl hydrolase family 115"/>
    <property type="match status" value="1"/>
</dbReference>
<dbReference type="Gene3D" id="1.20.58.2150">
    <property type="match status" value="1"/>
</dbReference>
<evidence type="ECO:0000256" key="1">
    <source>
        <dbReference type="ARBA" id="ARBA00022741"/>
    </source>
</evidence>
<dbReference type="PROSITE" id="PS00411">
    <property type="entry name" value="KINESIN_MOTOR_1"/>
    <property type="match status" value="1"/>
</dbReference>
<dbReference type="Gene3D" id="3.40.850.10">
    <property type="entry name" value="Kinesin motor domain"/>
    <property type="match status" value="1"/>
</dbReference>
<feature type="compositionally biased region" description="Basic and acidic residues" evidence="5">
    <location>
        <begin position="1090"/>
        <end position="1100"/>
    </location>
</feature>
<dbReference type="InterPro" id="IPR029018">
    <property type="entry name" value="Hex-like_dom2"/>
</dbReference>
<accession>A0AAN9YU20</accession>
<dbReference type="InterPro" id="IPR027417">
    <property type="entry name" value="P-loop_NTPase"/>
</dbReference>
<evidence type="ECO:0000256" key="6">
    <source>
        <dbReference type="SAM" id="SignalP"/>
    </source>
</evidence>
<feature type="region of interest" description="Disordered" evidence="5">
    <location>
        <begin position="1741"/>
        <end position="2013"/>
    </location>
</feature>
<dbReference type="GO" id="GO:0016787">
    <property type="term" value="F:hydrolase activity"/>
    <property type="evidence" value="ECO:0007669"/>
    <property type="project" value="UniProtKB-KW"/>
</dbReference>
<dbReference type="Gene3D" id="3.30.379.10">
    <property type="entry name" value="Chitobiase/beta-hexosaminidase domain 2-like"/>
    <property type="match status" value="1"/>
</dbReference>
<feature type="compositionally biased region" description="Polar residues" evidence="5">
    <location>
        <begin position="1857"/>
        <end position="1870"/>
    </location>
</feature>
<reference evidence="8 9" key="1">
    <citation type="submission" date="2024-02" db="EMBL/GenBank/DDBJ databases">
        <title>De novo assembly and annotation of 12 fungi associated with fruit tree decline syndrome in Ontario, Canada.</title>
        <authorList>
            <person name="Sulman M."/>
            <person name="Ellouze W."/>
            <person name="Ilyukhin E."/>
        </authorList>
    </citation>
    <scope>NUCLEOTIDE SEQUENCE [LARGE SCALE GENOMIC DNA]</scope>
    <source>
        <strain evidence="8 9">M11/M66-122</strain>
    </source>
</reference>
<keyword evidence="1 4" id="KW-0547">Nucleotide-binding</keyword>
<dbReference type="GO" id="GO:0007018">
    <property type="term" value="P:microtubule-based movement"/>
    <property type="evidence" value="ECO:0007669"/>
    <property type="project" value="InterPro"/>
</dbReference>
<dbReference type="InterPro" id="IPR001752">
    <property type="entry name" value="Kinesin_motor_dom"/>
</dbReference>
<feature type="binding site" evidence="4">
    <location>
        <begin position="1194"/>
        <end position="1201"/>
    </location>
    <ligand>
        <name>ATP</name>
        <dbReference type="ChEBI" id="CHEBI:30616"/>
    </ligand>
</feature>
<dbReference type="InterPro" id="IPR042301">
    <property type="entry name" value="GH115_sf"/>
</dbReference>
<feature type="region of interest" description="Disordered" evidence="5">
    <location>
        <begin position="2108"/>
        <end position="2179"/>
    </location>
</feature>
<evidence type="ECO:0000313" key="9">
    <source>
        <dbReference type="Proteomes" id="UP001320420"/>
    </source>
</evidence>
<comment type="similarity">
    <text evidence="4">Belongs to the TRAFAC class myosin-kinesin ATPase superfamily. Kinesin family.</text>
</comment>
<feature type="compositionally biased region" description="Low complexity" evidence="5">
    <location>
        <begin position="1897"/>
        <end position="1912"/>
    </location>
</feature>
<feature type="compositionally biased region" description="Basic and acidic residues" evidence="5">
    <location>
        <begin position="1801"/>
        <end position="1818"/>
    </location>
</feature>
<dbReference type="GO" id="GO:0005524">
    <property type="term" value="F:ATP binding"/>
    <property type="evidence" value="ECO:0007669"/>
    <property type="project" value="UniProtKB-UniRule"/>
</dbReference>
<feature type="region of interest" description="Disordered" evidence="5">
    <location>
        <begin position="1086"/>
        <end position="1108"/>
    </location>
</feature>
<evidence type="ECO:0000256" key="5">
    <source>
        <dbReference type="SAM" id="MobiDB-lite"/>
    </source>
</evidence>
<feature type="domain" description="Kinesin motor" evidence="7">
    <location>
        <begin position="1113"/>
        <end position="1438"/>
    </location>
</feature>
<evidence type="ECO:0000313" key="8">
    <source>
        <dbReference type="EMBL" id="KAK7756996.1"/>
    </source>
</evidence>
<dbReference type="CDD" id="cd01370">
    <property type="entry name" value="KISc_KIP3_like"/>
    <property type="match status" value="1"/>
</dbReference>
<dbReference type="InterPro" id="IPR031924">
    <property type="entry name" value="GH115"/>
</dbReference>
<feature type="region of interest" description="Disordered" evidence="5">
    <location>
        <begin position="2193"/>
        <end position="2226"/>
    </location>
</feature>
<dbReference type="SUPFAM" id="SSF52540">
    <property type="entry name" value="P-loop containing nucleoside triphosphate hydrolases"/>
    <property type="match status" value="1"/>
</dbReference>
<feature type="chain" id="PRO_5042879400" description="Kinesin motor domain-containing protein" evidence="6">
    <location>
        <begin position="24"/>
        <end position="2226"/>
    </location>
</feature>
<evidence type="ECO:0000256" key="4">
    <source>
        <dbReference type="PROSITE-ProRule" id="PRU00283"/>
    </source>
</evidence>
<feature type="compositionally biased region" description="Polar residues" evidence="5">
    <location>
        <begin position="1934"/>
        <end position="1957"/>
    </location>
</feature>
<dbReference type="PANTHER" id="PTHR37842">
    <property type="match status" value="1"/>
</dbReference>
<feature type="region of interest" description="Disordered" evidence="5">
    <location>
        <begin position="2028"/>
        <end position="2067"/>
    </location>
</feature>
<keyword evidence="9" id="KW-1185">Reference proteome</keyword>
<keyword evidence="4" id="KW-0505">Motor protein</keyword>
<gene>
    <name evidence="8" type="ORF">SLS62_001012</name>
</gene>
<feature type="signal peptide" evidence="6">
    <location>
        <begin position="1"/>
        <end position="23"/>
    </location>
</feature>
<dbReference type="PROSITE" id="PS50067">
    <property type="entry name" value="KINESIN_MOTOR_2"/>
    <property type="match status" value="1"/>
</dbReference>
<dbReference type="GO" id="GO:0003777">
    <property type="term" value="F:microtubule motor activity"/>
    <property type="evidence" value="ECO:0007669"/>
    <property type="project" value="InterPro"/>
</dbReference>
<dbReference type="SMART" id="SM00129">
    <property type="entry name" value="KISc"/>
    <property type="match status" value="1"/>
</dbReference>
<keyword evidence="6" id="KW-0732">Signal</keyword>
<name>A0AAN9YU20_9PEZI</name>
<organism evidence="8 9">
    <name type="scientific">Diatrype stigma</name>
    <dbReference type="NCBI Taxonomy" id="117547"/>
    <lineage>
        <taxon>Eukaryota</taxon>
        <taxon>Fungi</taxon>
        <taxon>Dikarya</taxon>
        <taxon>Ascomycota</taxon>
        <taxon>Pezizomycotina</taxon>
        <taxon>Sordariomycetes</taxon>
        <taxon>Xylariomycetidae</taxon>
        <taxon>Xylariales</taxon>
        <taxon>Diatrypaceae</taxon>
        <taxon>Diatrype</taxon>
    </lineage>
</organism>
<dbReference type="GO" id="GO:0008017">
    <property type="term" value="F:microtubule binding"/>
    <property type="evidence" value="ECO:0007669"/>
    <property type="project" value="InterPro"/>
</dbReference>
<dbReference type="InterPro" id="IPR036961">
    <property type="entry name" value="Kinesin_motor_dom_sf"/>
</dbReference>
<dbReference type="InterPro" id="IPR041437">
    <property type="entry name" value="GH115_C"/>
</dbReference>
<dbReference type="PANTHER" id="PTHR37842:SF2">
    <property type="entry name" value="GYLCOSYL HYDROLASE 115 C-TERMINAL DOMAIN-CONTAINING PROTEIN"/>
    <property type="match status" value="1"/>
</dbReference>
<comment type="caution">
    <text evidence="8">The sequence shown here is derived from an EMBL/GenBank/DDBJ whole genome shotgun (WGS) entry which is preliminary data.</text>
</comment>
<feature type="compositionally biased region" description="Low complexity" evidence="5">
    <location>
        <begin position="1979"/>
        <end position="1994"/>
    </location>
</feature>
<dbReference type="Pfam" id="PF00225">
    <property type="entry name" value="Kinesin"/>
    <property type="match status" value="1"/>
</dbReference>
<feature type="compositionally biased region" description="Gly residues" evidence="5">
    <location>
        <begin position="2046"/>
        <end position="2061"/>
    </location>
</feature>